<dbReference type="Proteomes" id="UP000509750">
    <property type="component" value="Chromosome"/>
</dbReference>
<dbReference type="OrthoDB" id="282430at2157"/>
<feature type="compositionally biased region" description="Acidic residues" evidence="1">
    <location>
        <begin position="128"/>
        <end position="138"/>
    </location>
</feature>
<keyword evidence="2" id="KW-1133">Transmembrane helix</keyword>
<reference evidence="3 4" key="1">
    <citation type="submission" date="2020-07" db="EMBL/GenBank/DDBJ databases">
        <title>Gai3-2, isolated from salt lake.</title>
        <authorList>
            <person name="Cui H."/>
            <person name="Shi X."/>
        </authorList>
    </citation>
    <scope>NUCLEOTIDE SEQUENCE [LARGE SCALE GENOMIC DNA]</scope>
    <source>
        <strain evidence="3 4">Gai3-2</strain>
    </source>
</reference>
<dbReference type="KEGG" id="halg:HUG10_08160"/>
<evidence type="ECO:0000256" key="1">
    <source>
        <dbReference type="SAM" id="MobiDB-lite"/>
    </source>
</evidence>
<sequence length="200" mass="20960">MPSETLSVVLNRRRLNEADAPASFTADGPFTVVLDNQGKAVHVHLRFRDRLADLTAVGETNHYVEEGRTSRVHVDVADVDEPVSGTLELITGHGADGTGVEITLVPRERPKSVDVDESLSHPGGSAVDEGESDEEDDPATIVGSVDPPDADSVTLLVAGFAVLALLLAALAAMLLDSLVVMLGLFAVVLSVGAAVYVLRS</sequence>
<dbReference type="Pfam" id="PF24368">
    <property type="entry name" value="DUF7524"/>
    <property type="match status" value="1"/>
</dbReference>
<keyword evidence="4" id="KW-1185">Reference proteome</keyword>
<dbReference type="RefSeq" id="WP_179169102.1">
    <property type="nucleotide sequence ID" value="NZ_CP058529.1"/>
</dbReference>
<feature type="transmembrane region" description="Helical" evidence="2">
    <location>
        <begin position="153"/>
        <end position="172"/>
    </location>
</feature>
<organism evidence="3 4">
    <name type="scientific">Halorarum halophilum</name>
    <dbReference type="NCBI Taxonomy" id="2743090"/>
    <lineage>
        <taxon>Archaea</taxon>
        <taxon>Methanobacteriati</taxon>
        <taxon>Methanobacteriota</taxon>
        <taxon>Stenosarchaea group</taxon>
        <taxon>Halobacteria</taxon>
        <taxon>Halobacteriales</taxon>
        <taxon>Haloferacaceae</taxon>
        <taxon>Halorarum</taxon>
    </lineage>
</organism>
<protein>
    <submittedName>
        <fullName evidence="3">Uncharacterized protein</fullName>
    </submittedName>
</protein>
<accession>A0A7D5GKT6</accession>
<dbReference type="GeneID" id="56028799"/>
<feature type="transmembrane region" description="Helical" evidence="2">
    <location>
        <begin position="178"/>
        <end position="198"/>
    </location>
</feature>
<dbReference type="EMBL" id="CP058529">
    <property type="protein sequence ID" value="QLG27527.1"/>
    <property type="molecule type" value="Genomic_DNA"/>
</dbReference>
<dbReference type="InterPro" id="IPR055946">
    <property type="entry name" value="DUF7524"/>
</dbReference>
<evidence type="ECO:0000313" key="4">
    <source>
        <dbReference type="Proteomes" id="UP000509750"/>
    </source>
</evidence>
<feature type="region of interest" description="Disordered" evidence="1">
    <location>
        <begin position="110"/>
        <end position="145"/>
    </location>
</feature>
<keyword evidence="2" id="KW-0472">Membrane</keyword>
<name>A0A7D5GKT6_9EURY</name>
<evidence type="ECO:0000313" key="3">
    <source>
        <dbReference type="EMBL" id="QLG27527.1"/>
    </source>
</evidence>
<keyword evidence="2" id="KW-0812">Transmembrane</keyword>
<dbReference type="AlphaFoldDB" id="A0A7D5GKT6"/>
<proteinExistence type="predicted"/>
<evidence type="ECO:0000256" key="2">
    <source>
        <dbReference type="SAM" id="Phobius"/>
    </source>
</evidence>
<gene>
    <name evidence="3" type="ORF">HUG10_08160</name>
</gene>